<keyword evidence="8" id="KW-1185">Reference proteome</keyword>
<dbReference type="GO" id="GO:0000981">
    <property type="term" value="F:DNA-binding transcription factor activity, RNA polymerase II-specific"/>
    <property type="evidence" value="ECO:0007669"/>
    <property type="project" value="InterPro"/>
</dbReference>
<accession>A0A6A4IQX3</accession>
<dbReference type="PANTHER" id="PTHR31845:SF17">
    <property type="entry name" value="ZN(II)2CYS6 TRANSCRIPTION FACTOR (EUROFUNG)"/>
    <property type="match status" value="1"/>
</dbReference>
<comment type="subcellular location">
    <subcellularLocation>
        <location evidence="1">Nucleus</location>
    </subcellularLocation>
</comment>
<evidence type="ECO:0000256" key="5">
    <source>
        <dbReference type="ARBA" id="ARBA00023242"/>
    </source>
</evidence>
<dbReference type="GO" id="GO:0008270">
    <property type="term" value="F:zinc ion binding"/>
    <property type="evidence" value="ECO:0007669"/>
    <property type="project" value="InterPro"/>
</dbReference>
<dbReference type="PANTHER" id="PTHR31845">
    <property type="entry name" value="FINGER DOMAIN PROTEIN, PUTATIVE-RELATED"/>
    <property type="match status" value="1"/>
</dbReference>
<evidence type="ECO:0000256" key="2">
    <source>
        <dbReference type="ARBA" id="ARBA00023015"/>
    </source>
</evidence>
<dbReference type="InterPro" id="IPR051089">
    <property type="entry name" value="prtT"/>
</dbReference>
<keyword evidence="4" id="KW-0804">Transcription</keyword>
<dbReference type="GO" id="GO:0000976">
    <property type="term" value="F:transcription cis-regulatory region binding"/>
    <property type="evidence" value="ECO:0007669"/>
    <property type="project" value="TreeGrafter"/>
</dbReference>
<dbReference type="AlphaFoldDB" id="A0A6A4IQX3"/>
<name>A0A6A4IQX3_9AGAR</name>
<dbReference type="Gene3D" id="4.10.240.10">
    <property type="entry name" value="Zn(2)-C6 fungal-type DNA-binding domain"/>
    <property type="match status" value="1"/>
</dbReference>
<evidence type="ECO:0000256" key="1">
    <source>
        <dbReference type="ARBA" id="ARBA00004123"/>
    </source>
</evidence>
<evidence type="ECO:0000313" key="7">
    <source>
        <dbReference type="EMBL" id="KAE9410857.1"/>
    </source>
</evidence>
<proteinExistence type="predicted"/>
<keyword evidence="2" id="KW-0805">Transcription regulation</keyword>
<dbReference type="InterPro" id="IPR036864">
    <property type="entry name" value="Zn2-C6_fun-type_DNA-bd_sf"/>
</dbReference>
<evidence type="ECO:0000256" key="4">
    <source>
        <dbReference type="ARBA" id="ARBA00023163"/>
    </source>
</evidence>
<gene>
    <name evidence="7" type="ORF">BT96DRAFT_912288</name>
</gene>
<organism evidence="7 8">
    <name type="scientific">Gymnopus androsaceus JB14</name>
    <dbReference type="NCBI Taxonomy" id="1447944"/>
    <lineage>
        <taxon>Eukaryota</taxon>
        <taxon>Fungi</taxon>
        <taxon>Dikarya</taxon>
        <taxon>Basidiomycota</taxon>
        <taxon>Agaricomycotina</taxon>
        <taxon>Agaricomycetes</taxon>
        <taxon>Agaricomycetidae</taxon>
        <taxon>Agaricales</taxon>
        <taxon>Marasmiineae</taxon>
        <taxon>Omphalotaceae</taxon>
        <taxon>Gymnopus</taxon>
    </lineage>
</organism>
<dbReference type="Pfam" id="PF00172">
    <property type="entry name" value="Zn_clus"/>
    <property type="match status" value="1"/>
</dbReference>
<protein>
    <recommendedName>
        <fullName evidence="6">Zn(2)-C6 fungal-type domain-containing protein</fullName>
    </recommendedName>
</protein>
<dbReference type="OrthoDB" id="2595934at2759"/>
<evidence type="ECO:0000256" key="3">
    <source>
        <dbReference type="ARBA" id="ARBA00023125"/>
    </source>
</evidence>
<dbReference type="CDD" id="cd00067">
    <property type="entry name" value="GAL4"/>
    <property type="match status" value="1"/>
</dbReference>
<dbReference type="SMART" id="SM00066">
    <property type="entry name" value="GAL4"/>
    <property type="match status" value="1"/>
</dbReference>
<dbReference type="EMBL" id="ML769384">
    <property type="protein sequence ID" value="KAE9410857.1"/>
    <property type="molecule type" value="Genomic_DNA"/>
</dbReference>
<evidence type="ECO:0000259" key="6">
    <source>
        <dbReference type="PROSITE" id="PS50048"/>
    </source>
</evidence>
<keyword evidence="5" id="KW-0539">Nucleus</keyword>
<evidence type="ECO:0000313" key="8">
    <source>
        <dbReference type="Proteomes" id="UP000799118"/>
    </source>
</evidence>
<dbReference type="CDD" id="cd12148">
    <property type="entry name" value="fungal_TF_MHR"/>
    <property type="match status" value="1"/>
</dbReference>
<dbReference type="Proteomes" id="UP000799118">
    <property type="component" value="Unassembled WGS sequence"/>
</dbReference>
<dbReference type="PROSITE" id="PS50048">
    <property type="entry name" value="ZN2_CY6_FUNGAL_2"/>
    <property type="match status" value="1"/>
</dbReference>
<feature type="domain" description="Zn(2)-C6 fungal-type" evidence="6">
    <location>
        <begin position="22"/>
        <end position="59"/>
    </location>
</feature>
<dbReference type="SUPFAM" id="SSF57701">
    <property type="entry name" value="Zn2/Cys6 DNA-binding domain"/>
    <property type="match status" value="1"/>
</dbReference>
<sequence>MPSSSNAPISNRGTRRSRAVQACIGCRKTKARCELLDNLDSTAVLRCHRCKTLNLPCSYQDADRQALRAGRKSGISQAWEQLVDFTDLEAVSQPGPSTTTVSVTTPTCAVDSEHLPASDSTHAHSPASPAPLELKVLPRSIWNYRRVSIGQWRYCGTGTDDDGYDLVWPMSAVHQISTKADTLARKVGQVETLEEILEQSQIDELLRIFQQNYLPWLGFSVIQSHSFPLLDLVRCTIASRHLSQSSLVNRLLYATEGAISQIIIHPSPTYVLESIQALLLVTTWSPISVSEANQLQAWKDPHLLLSSAISLATKIGLDKAPENYSALKRCKSQGAEVDEEQLENARDLTRLWISLTNAESLACIGTARTTFSYRGTAYLKCFPRSTSKSNAPSSNHEAEAKDVRLRLLAETLHATEMGLALRLTSISDFETWYHSMAEALQRIDGCVRILLPLGVVLDFDQMYFRTQTIISRCCRLLVLNNSIQAARFLSPISKIHTEVFTPWGKDAVQLSEEIFVILIELLELLERNRTVDGGHTNSSSLSTAPDHLFHLIQFAGVFLISFKFVVLNARKYALPGVGDVLLERVIQLLRRLEVPREHPARKCVDLLEGLLGLWTNREKVLPQQQQLQVCLEPGQGDANEHDPVYNADRDNSNPNLNASLSFPIPVPSTTMDPFQSSLTVGGFNAFVSLDGMLNLMSMPMPMSMSIFTGGKSEGVMDGTSSPGNGLSQHDHDAIFQNVEFWQNLNLST</sequence>
<dbReference type="InterPro" id="IPR001138">
    <property type="entry name" value="Zn2Cys6_DnaBD"/>
</dbReference>
<keyword evidence="3" id="KW-0238">DNA-binding</keyword>
<reference evidence="7" key="1">
    <citation type="journal article" date="2019" name="Environ. Microbiol.">
        <title>Fungal ecological strategies reflected in gene transcription - a case study of two litter decomposers.</title>
        <authorList>
            <person name="Barbi F."/>
            <person name="Kohler A."/>
            <person name="Barry K."/>
            <person name="Baskaran P."/>
            <person name="Daum C."/>
            <person name="Fauchery L."/>
            <person name="Ihrmark K."/>
            <person name="Kuo A."/>
            <person name="LaButti K."/>
            <person name="Lipzen A."/>
            <person name="Morin E."/>
            <person name="Grigoriev I.V."/>
            <person name="Henrissat B."/>
            <person name="Lindahl B."/>
            <person name="Martin F."/>
        </authorList>
    </citation>
    <scope>NUCLEOTIDE SEQUENCE</scope>
    <source>
        <strain evidence="7">JB14</strain>
    </source>
</reference>
<dbReference type="GO" id="GO:0005634">
    <property type="term" value="C:nucleus"/>
    <property type="evidence" value="ECO:0007669"/>
    <property type="project" value="UniProtKB-SubCell"/>
</dbReference>